<evidence type="ECO:0000313" key="1">
    <source>
        <dbReference type="EMBL" id="KAI0050783.1"/>
    </source>
</evidence>
<protein>
    <submittedName>
        <fullName evidence="1">Acetyl-CoA synthetase-like protein</fullName>
    </submittedName>
</protein>
<reference evidence="1" key="2">
    <citation type="journal article" date="2022" name="New Phytol.">
        <title>Evolutionary transition to the ectomycorrhizal habit in the genomes of a hyperdiverse lineage of mushroom-forming fungi.</title>
        <authorList>
            <person name="Looney B."/>
            <person name="Miyauchi S."/>
            <person name="Morin E."/>
            <person name="Drula E."/>
            <person name="Courty P.E."/>
            <person name="Kohler A."/>
            <person name="Kuo A."/>
            <person name="LaButti K."/>
            <person name="Pangilinan J."/>
            <person name="Lipzen A."/>
            <person name="Riley R."/>
            <person name="Andreopoulos W."/>
            <person name="He G."/>
            <person name="Johnson J."/>
            <person name="Nolan M."/>
            <person name="Tritt A."/>
            <person name="Barry K.W."/>
            <person name="Grigoriev I.V."/>
            <person name="Nagy L.G."/>
            <person name="Hibbett D."/>
            <person name="Henrissat B."/>
            <person name="Matheny P.B."/>
            <person name="Labbe J."/>
            <person name="Martin F.M."/>
        </authorList>
    </citation>
    <scope>NUCLEOTIDE SEQUENCE</scope>
    <source>
        <strain evidence="1">FP105234-sp</strain>
    </source>
</reference>
<reference evidence="1" key="1">
    <citation type="submission" date="2021-02" db="EMBL/GenBank/DDBJ databases">
        <authorList>
            <consortium name="DOE Joint Genome Institute"/>
            <person name="Ahrendt S."/>
            <person name="Looney B.P."/>
            <person name="Miyauchi S."/>
            <person name="Morin E."/>
            <person name="Drula E."/>
            <person name="Courty P.E."/>
            <person name="Chicoki N."/>
            <person name="Fauchery L."/>
            <person name="Kohler A."/>
            <person name="Kuo A."/>
            <person name="Labutti K."/>
            <person name="Pangilinan J."/>
            <person name="Lipzen A."/>
            <person name="Riley R."/>
            <person name="Andreopoulos W."/>
            <person name="He G."/>
            <person name="Johnson J."/>
            <person name="Barry K.W."/>
            <person name="Grigoriev I.V."/>
            <person name="Nagy L."/>
            <person name="Hibbett D."/>
            <person name="Henrissat B."/>
            <person name="Matheny P.B."/>
            <person name="Labbe J."/>
            <person name="Martin F."/>
        </authorList>
    </citation>
    <scope>NUCLEOTIDE SEQUENCE</scope>
    <source>
        <strain evidence="1">FP105234-sp</strain>
    </source>
</reference>
<comment type="caution">
    <text evidence="1">The sequence shown here is derived from an EMBL/GenBank/DDBJ whole genome shotgun (WGS) entry which is preliminary data.</text>
</comment>
<accession>A0ACB8S4Q4</accession>
<evidence type="ECO:0000313" key="2">
    <source>
        <dbReference type="Proteomes" id="UP000814033"/>
    </source>
</evidence>
<sequence>MPDFPLPPRLVDALSVRTTFSTFSSPPLDGSLMIPELLDYNAEHSPDHPCYIFWDGAAIRTVTTAEAARIVTRAAATIHALYSGAQDSYAAQEGVRPANRGPTIGILASADTISYFANVMGIMKLGLVAFPISVRNSAAAVVHLVRTAHIIQLLVSPDVAMQSLAAEVVQLLAKENYKLQIRLIVQFADISDESQGTAVPELVLRPLVLDNVACILHSSGSTAFPKAIPLTNRATVQWAMIPLAGEVDLCGVVIAAHTAPSFHMMGLAPTLMMIATGLILAVFQPSSPPILPTPDRYLKEAVYTKSSYTWSVPSIIEEWSRDPTSVTTLKSFRALIFAGAPMNQTIGDNLTHLGVTILPVYGATEVGALSTFIRKASKLAGSWQYFRLSELAEIELMAQKGEDNIFEPFCIDEPFSKVNVTNITMQDGRNAYQMSDLLQRHPSDDTLYRVYGRIDEQLMLSNGEKTNPVPLEAIMVQDPHVSAALMFGRGRLQNGILVQPKLDIAFDPEDQQKLAEFRNLIWPTVEKLNEYAPAHSRIFKEMILVAKLSKPFEYTVKGQPRRPAILRTYEDEIQALYGAVENSSQIDIEPPKSWDDAETLIFVRSVVQNVLKADITDADDLFQAGCDSLQATAIRNAISHALRKTNQPVVVLSSNVVYANPTISQLQSFIINLLRPTADETDTQGKTERLMRDLVEKYTANFPHRSPNPDARIPSAVDEVVLITGTTGRLGSQLLAQLLRKPNVTRVFAVNRAGKTSTVARQRDAFKTWGLDESILHVPALTFIDTDLAAHNLGLSNEIYAQLCDSVTGIIHNAWRVDFNVSLSSFEPLITGTRNLIDLSLASSYARPVPILFTGSIAVASQGKLNPVVEDALLDPAVAVGAGYGESKWVAETVLLKASEETGMRVNIVRVGQLSGDRTTGAWSEQEWVGAMMRSSQALGCVPEMAEPVAWLPVDVAAASLLDILGSAQPVLHLVHPRPVSWQIVSNAAAQSLHVPAVPFAEWLAKLRTAYETSSADPDTLARIPALKVIDFFTNLRAAPDFRTEKAVRASTNLKEAKRLSSEDVERWLSYWRGTGFISS</sequence>
<name>A0ACB8S4Q4_9AGAM</name>
<keyword evidence="2" id="KW-1185">Reference proteome</keyword>
<dbReference type="Proteomes" id="UP000814033">
    <property type="component" value="Unassembled WGS sequence"/>
</dbReference>
<proteinExistence type="predicted"/>
<gene>
    <name evidence="1" type="ORF">FA95DRAFT_1486575</name>
</gene>
<organism evidence="1 2">
    <name type="scientific">Auriscalpium vulgare</name>
    <dbReference type="NCBI Taxonomy" id="40419"/>
    <lineage>
        <taxon>Eukaryota</taxon>
        <taxon>Fungi</taxon>
        <taxon>Dikarya</taxon>
        <taxon>Basidiomycota</taxon>
        <taxon>Agaricomycotina</taxon>
        <taxon>Agaricomycetes</taxon>
        <taxon>Russulales</taxon>
        <taxon>Auriscalpiaceae</taxon>
        <taxon>Auriscalpium</taxon>
    </lineage>
</organism>
<dbReference type="EMBL" id="MU275858">
    <property type="protein sequence ID" value="KAI0050783.1"/>
    <property type="molecule type" value="Genomic_DNA"/>
</dbReference>